<dbReference type="PANTHER" id="PTHR35766">
    <property type="entry name" value="OS08G0543600 PROTEIN"/>
    <property type="match status" value="1"/>
</dbReference>
<dbReference type="Gramene" id="OMO95096">
    <property type="protein sequence ID" value="OMO95096"/>
    <property type="gene ID" value="CCACVL1_05597"/>
</dbReference>
<dbReference type="InterPro" id="IPR056142">
    <property type="entry name" value="DUF7725"/>
</dbReference>
<dbReference type="AlphaFoldDB" id="A0A1R3JJR2"/>
<feature type="region of interest" description="Disordered" evidence="2">
    <location>
        <begin position="824"/>
        <end position="860"/>
    </location>
</feature>
<feature type="compositionally biased region" description="Low complexity" evidence="2">
    <location>
        <begin position="373"/>
        <end position="389"/>
    </location>
</feature>
<keyword evidence="5" id="KW-1185">Reference proteome</keyword>
<reference evidence="4 5" key="1">
    <citation type="submission" date="2013-09" db="EMBL/GenBank/DDBJ databases">
        <title>Corchorus capsularis genome sequencing.</title>
        <authorList>
            <person name="Alam M."/>
            <person name="Haque M.S."/>
            <person name="Islam M.S."/>
            <person name="Emdad E.M."/>
            <person name="Islam M.M."/>
            <person name="Ahmed B."/>
            <person name="Halim A."/>
            <person name="Hossen Q.M.M."/>
            <person name="Hossain M.Z."/>
            <person name="Ahmed R."/>
            <person name="Khan M.M."/>
            <person name="Islam R."/>
            <person name="Rashid M.M."/>
            <person name="Khan S.A."/>
            <person name="Rahman M.S."/>
            <person name="Alam M."/>
        </authorList>
    </citation>
    <scope>NUCLEOTIDE SEQUENCE [LARGE SCALE GENOMIC DNA]</scope>
    <source>
        <strain evidence="5">cv. CVL-1</strain>
        <tissue evidence="4">Whole seedling</tissue>
    </source>
</reference>
<accession>A0A1R3JJR2</accession>
<name>A0A1R3JJR2_COCAP</name>
<dbReference type="OMA" id="SQFTEYA"/>
<gene>
    <name evidence="4" type="ORF">CCACVL1_05597</name>
</gene>
<proteinExistence type="predicted"/>
<protein>
    <recommendedName>
        <fullName evidence="3">DUF7725 domain-containing protein</fullName>
    </recommendedName>
</protein>
<feature type="region of interest" description="Disordered" evidence="2">
    <location>
        <begin position="470"/>
        <end position="501"/>
    </location>
</feature>
<dbReference type="OrthoDB" id="2020644at2759"/>
<feature type="compositionally biased region" description="Polar residues" evidence="2">
    <location>
        <begin position="470"/>
        <end position="496"/>
    </location>
</feature>
<feature type="region of interest" description="Disordered" evidence="2">
    <location>
        <begin position="603"/>
        <end position="635"/>
    </location>
</feature>
<keyword evidence="1" id="KW-0175">Coiled coil</keyword>
<evidence type="ECO:0000256" key="1">
    <source>
        <dbReference type="SAM" id="Coils"/>
    </source>
</evidence>
<evidence type="ECO:0000313" key="5">
    <source>
        <dbReference type="Proteomes" id="UP000188268"/>
    </source>
</evidence>
<evidence type="ECO:0000256" key="2">
    <source>
        <dbReference type="SAM" id="MobiDB-lite"/>
    </source>
</evidence>
<sequence length="900" mass="99663">MTNLDPTRVAYLIMVDREGGESWSSVGHFDSMEAAASVAANRSGSLPMPSPSRKEWRAVSDHHAVRSPGDELDLERSKLGQSDERTIYEVQHGREPADVDFCSITVDGSLDDDILQQRIHNVARQREELQHVEVELRAQAIARSRILEMQSSCDAKIQAHANAVVKLEEQLHESDQAIHELERKVEEKDRELHAIKVEKEEAWAKEDLLREQNKELATFRRERDHSEAERAQHIKKIHDLQEHVQDKERQLIELQEQYRVAQETILYKDEQLREAQTWISRVQEMDALQSSTNHSLQAELRDRTEQYNQLWHGYQRQFAEFERLHLHTIHQLQMELAELREKNGSYTDESHISQANSKDLSQYGQNNGNQVDANGSSAKNANAGVNSNGTSDNVQSFALAGNATTQNQNDNVPNVQIAPSSLLGMTGYLPPGQVTALHSFVMHHQQGVPHSVASHVGHYSMPAMSSMSIQQWQNQQSASEGFQLSGQNQLPPSQTDESLRRSDVKYEYEISVNGQAIRPDYLDHISQGPEPDSAISSSAAKAQVLDSINAGYLVNPQPEPNLQQVSSQFHDALRLGTLEQSSESKEQNILNMNNHALEDQVLTGEEASSAASPSPPDTSVHPVNFRETTTNNGTDAILPEKSVAAGQSNILISAKTSETALLDERQLLACIVRTIPTGGRIRISSTLPNRLGKMLAPLHWHDYKKKYGKLDDFVASHPELFVIEGDYIQLREGAQEMIAATAAVAKVAAAAAASSPYSSFMPSVAVTPMAQPNRLKKVLPSIDSNHVKNENAILGMQNQQHPNGMSFGGAGGLSNVKILSKSKDPTEVNGANFERSSFESKGSGHGRSNSNFVGKQQGRATGAALSSRRYSFTGNSNFQINGVAMQLWNMDHGDCKRIGI</sequence>
<comment type="caution">
    <text evidence="4">The sequence shown here is derived from an EMBL/GenBank/DDBJ whole genome shotgun (WGS) entry which is preliminary data.</text>
</comment>
<feature type="coiled-coil region" evidence="1">
    <location>
        <begin position="157"/>
        <end position="264"/>
    </location>
</feature>
<organism evidence="4 5">
    <name type="scientific">Corchorus capsularis</name>
    <name type="common">Jute</name>
    <dbReference type="NCBI Taxonomy" id="210143"/>
    <lineage>
        <taxon>Eukaryota</taxon>
        <taxon>Viridiplantae</taxon>
        <taxon>Streptophyta</taxon>
        <taxon>Embryophyta</taxon>
        <taxon>Tracheophyta</taxon>
        <taxon>Spermatophyta</taxon>
        <taxon>Magnoliopsida</taxon>
        <taxon>eudicotyledons</taxon>
        <taxon>Gunneridae</taxon>
        <taxon>Pentapetalae</taxon>
        <taxon>rosids</taxon>
        <taxon>malvids</taxon>
        <taxon>Malvales</taxon>
        <taxon>Malvaceae</taxon>
        <taxon>Grewioideae</taxon>
        <taxon>Apeibeae</taxon>
        <taxon>Corchorus</taxon>
    </lineage>
</organism>
<dbReference type="STRING" id="210143.A0A1R3JJR2"/>
<evidence type="ECO:0000259" key="3">
    <source>
        <dbReference type="Pfam" id="PF24851"/>
    </source>
</evidence>
<dbReference type="Proteomes" id="UP000188268">
    <property type="component" value="Unassembled WGS sequence"/>
</dbReference>
<dbReference type="PANTHER" id="PTHR35766:SF1">
    <property type="entry name" value="OS08G0543600 PROTEIN"/>
    <property type="match status" value="1"/>
</dbReference>
<feature type="region of interest" description="Disordered" evidence="2">
    <location>
        <begin position="359"/>
        <end position="389"/>
    </location>
</feature>
<dbReference type="Pfam" id="PF24851">
    <property type="entry name" value="DUF7725"/>
    <property type="match status" value="1"/>
</dbReference>
<dbReference type="EMBL" id="AWWV01007716">
    <property type="protein sequence ID" value="OMO95096.1"/>
    <property type="molecule type" value="Genomic_DNA"/>
</dbReference>
<feature type="compositionally biased region" description="Polar residues" evidence="2">
    <location>
        <begin position="359"/>
        <end position="372"/>
    </location>
</feature>
<feature type="domain" description="DUF7725" evidence="3">
    <location>
        <begin position="661"/>
        <end position="731"/>
    </location>
</feature>
<evidence type="ECO:0000313" key="4">
    <source>
        <dbReference type="EMBL" id="OMO95096.1"/>
    </source>
</evidence>